<dbReference type="Proteomes" id="UP001597185">
    <property type="component" value="Unassembled WGS sequence"/>
</dbReference>
<gene>
    <name evidence="1" type="ORF">ACFR9T_02110</name>
</gene>
<evidence type="ECO:0000313" key="1">
    <source>
        <dbReference type="EMBL" id="MFD1569392.1"/>
    </source>
</evidence>
<dbReference type="RefSeq" id="WP_256417227.1">
    <property type="nucleotide sequence ID" value="NZ_JANHDL010000002.1"/>
</dbReference>
<dbReference type="EMBL" id="JBHUDB010000001">
    <property type="protein sequence ID" value="MFD1569392.1"/>
    <property type="molecule type" value="Genomic_DNA"/>
</dbReference>
<dbReference type="AlphaFoldDB" id="A0ABD6BWL6"/>
<keyword evidence="2" id="KW-1185">Reference proteome</keyword>
<evidence type="ECO:0000313" key="2">
    <source>
        <dbReference type="Proteomes" id="UP001597185"/>
    </source>
</evidence>
<reference evidence="1 2" key="1">
    <citation type="journal article" date="2019" name="Int. J. Syst. Evol. Microbiol.">
        <title>The Global Catalogue of Microorganisms (GCM) 10K type strain sequencing project: providing services to taxonomists for standard genome sequencing and annotation.</title>
        <authorList>
            <consortium name="The Broad Institute Genomics Platform"/>
            <consortium name="The Broad Institute Genome Sequencing Center for Infectious Disease"/>
            <person name="Wu L."/>
            <person name="Ma J."/>
        </authorList>
    </citation>
    <scope>NUCLEOTIDE SEQUENCE [LARGE SCALE GENOMIC DNA]</scope>
    <source>
        <strain evidence="1 2">CGMCC 1.12689</strain>
    </source>
</reference>
<accession>A0ABD6BWL6</accession>
<name>A0ABD6BWL6_9EURY</name>
<sequence>MAQESDSVSQRRTQAPRHWKELHFAVETPDGELVLFDEWEEVLPKTWQIIPYGRDNFRALEEQADRRMSGLPSCYLETDGSEYSTGEFTSNIAVIEMKNNEIKLEPTDTAAKKLLGAIEGITITERVIGDYSSI</sequence>
<proteinExistence type="predicted"/>
<organism evidence="1 2">
    <name type="scientific">Halorubrum laminariae</name>
    <dbReference type="NCBI Taxonomy" id="1433523"/>
    <lineage>
        <taxon>Archaea</taxon>
        <taxon>Methanobacteriati</taxon>
        <taxon>Methanobacteriota</taxon>
        <taxon>Stenosarchaea group</taxon>
        <taxon>Halobacteria</taxon>
        <taxon>Halobacteriales</taxon>
        <taxon>Haloferacaceae</taxon>
        <taxon>Halorubrum</taxon>
    </lineage>
</organism>
<protein>
    <submittedName>
        <fullName evidence="1">Uncharacterized protein</fullName>
    </submittedName>
</protein>
<comment type="caution">
    <text evidence="1">The sequence shown here is derived from an EMBL/GenBank/DDBJ whole genome shotgun (WGS) entry which is preliminary data.</text>
</comment>